<feature type="transmembrane region" description="Helical" evidence="14">
    <location>
        <begin position="200"/>
        <end position="219"/>
    </location>
</feature>
<dbReference type="Pfam" id="PF10998">
    <property type="entry name" value="DUF2838"/>
    <property type="match status" value="1"/>
</dbReference>
<feature type="transmembrane region" description="Helical" evidence="14">
    <location>
        <begin position="353"/>
        <end position="373"/>
    </location>
</feature>
<dbReference type="AlphaFoldDB" id="A0A8H5MHM3"/>
<dbReference type="InterPro" id="IPR021261">
    <property type="entry name" value="GPCAT"/>
</dbReference>
<keyword evidence="6 14" id="KW-0812">Transmembrane</keyword>
<accession>A0A8H5MHM3</accession>
<feature type="region of interest" description="Disordered" evidence="13">
    <location>
        <begin position="391"/>
        <end position="463"/>
    </location>
</feature>
<feature type="transmembrane region" description="Helical" evidence="14">
    <location>
        <begin position="174"/>
        <end position="194"/>
    </location>
</feature>
<evidence type="ECO:0000256" key="13">
    <source>
        <dbReference type="SAM" id="MobiDB-lite"/>
    </source>
</evidence>
<evidence type="ECO:0000256" key="10">
    <source>
        <dbReference type="ARBA" id="ARBA00023209"/>
    </source>
</evidence>
<gene>
    <name evidence="15" type="ORF">D9757_000096</name>
</gene>
<dbReference type="GO" id="GO:0016020">
    <property type="term" value="C:membrane"/>
    <property type="evidence" value="ECO:0007669"/>
    <property type="project" value="UniProtKB-SubCell"/>
</dbReference>
<keyword evidence="11" id="KW-1208">Phospholipid metabolism</keyword>
<comment type="similarity">
    <text evidence="2">Belongs to the GPC1 family.</text>
</comment>
<dbReference type="OrthoDB" id="406287at2759"/>
<feature type="transmembrane region" description="Helical" evidence="14">
    <location>
        <begin position="231"/>
        <end position="250"/>
    </location>
</feature>
<evidence type="ECO:0000256" key="5">
    <source>
        <dbReference type="ARBA" id="ARBA00022679"/>
    </source>
</evidence>
<proteinExistence type="inferred from homology"/>
<name>A0A8H5MHM3_9AGAR</name>
<evidence type="ECO:0000256" key="8">
    <source>
        <dbReference type="ARBA" id="ARBA00023098"/>
    </source>
</evidence>
<feature type="compositionally biased region" description="Polar residues" evidence="13">
    <location>
        <begin position="394"/>
        <end position="412"/>
    </location>
</feature>
<evidence type="ECO:0000256" key="4">
    <source>
        <dbReference type="ARBA" id="ARBA00022516"/>
    </source>
</evidence>
<evidence type="ECO:0000313" key="16">
    <source>
        <dbReference type="Proteomes" id="UP000518752"/>
    </source>
</evidence>
<evidence type="ECO:0000256" key="9">
    <source>
        <dbReference type="ARBA" id="ARBA00023136"/>
    </source>
</evidence>
<evidence type="ECO:0000256" key="6">
    <source>
        <dbReference type="ARBA" id="ARBA00022692"/>
    </source>
</evidence>
<dbReference type="PANTHER" id="PTHR31201:SF1">
    <property type="entry name" value="GLYCEROPHOSPHOCHOLINE ACYLTRANSFERASE 1"/>
    <property type="match status" value="1"/>
</dbReference>
<evidence type="ECO:0000256" key="3">
    <source>
        <dbReference type="ARBA" id="ARBA00019082"/>
    </source>
</evidence>
<keyword evidence="10" id="KW-0594">Phospholipid biosynthesis</keyword>
<reference evidence="15 16" key="1">
    <citation type="journal article" date="2020" name="ISME J.">
        <title>Uncovering the hidden diversity of litter-decomposition mechanisms in mushroom-forming fungi.</title>
        <authorList>
            <person name="Floudas D."/>
            <person name="Bentzer J."/>
            <person name="Ahren D."/>
            <person name="Johansson T."/>
            <person name="Persson P."/>
            <person name="Tunlid A."/>
        </authorList>
    </citation>
    <scope>NUCLEOTIDE SEQUENCE [LARGE SCALE GENOMIC DNA]</scope>
    <source>
        <strain evidence="15 16">CBS 406.79</strain>
    </source>
</reference>
<feature type="transmembrane region" description="Helical" evidence="14">
    <location>
        <begin position="150"/>
        <end position="167"/>
    </location>
</feature>
<dbReference type="GO" id="GO:0006656">
    <property type="term" value="P:phosphatidylcholine biosynthetic process"/>
    <property type="evidence" value="ECO:0007669"/>
    <property type="project" value="TreeGrafter"/>
</dbReference>
<evidence type="ECO:0000256" key="14">
    <source>
        <dbReference type="SAM" id="Phobius"/>
    </source>
</evidence>
<keyword evidence="4" id="KW-0444">Lipid biosynthesis</keyword>
<keyword evidence="8" id="KW-0443">Lipid metabolism</keyword>
<keyword evidence="5" id="KW-0808">Transferase</keyword>
<feature type="transmembrane region" description="Helical" evidence="14">
    <location>
        <begin position="262"/>
        <end position="280"/>
    </location>
</feature>
<evidence type="ECO:0000256" key="12">
    <source>
        <dbReference type="ARBA" id="ARBA00023315"/>
    </source>
</evidence>
<keyword evidence="9 14" id="KW-0472">Membrane</keyword>
<comment type="caution">
    <text evidence="15">The sequence shown here is derived from an EMBL/GenBank/DDBJ whole genome shotgun (WGS) entry which is preliminary data.</text>
</comment>
<evidence type="ECO:0000256" key="2">
    <source>
        <dbReference type="ARBA" id="ARBA00006675"/>
    </source>
</evidence>
<feature type="transmembrane region" description="Helical" evidence="14">
    <location>
        <begin position="125"/>
        <end position="144"/>
    </location>
</feature>
<evidence type="ECO:0000256" key="1">
    <source>
        <dbReference type="ARBA" id="ARBA00004141"/>
    </source>
</evidence>
<keyword evidence="16" id="KW-1185">Reference proteome</keyword>
<dbReference type="EMBL" id="JAACJN010000001">
    <property type="protein sequence ID" value="KAF5393879.1"/>
    <property type="molecule type" value="Genomic_DNA"/>
</dbReference>
<dbReference type="Proteomes" id="UP000518752">
    <property type="component" value="Unassembled WGS sequence"/>
</dbReference>
<keyword evidence="12" id="KW-0012">Acyltransferase</keyword>
<evidence type="ECO:0000256" key="7">
    <source>
        <dbReference type="ARBA" id="ARBA00022989"/>
    </source>
</evidence>
<evidence type="ECO:0000256" key="11">
    <source>
        <dbReference type="ARBA" id="ARBA00023264"/>
    </source>
</evidence>
<comment type="subcellular location">
    <subcellularLocation>
        <location evidence="1">Membrane</location>
        <topology evidence="1">Multi-pass membrane protein</topology>
    </subcellularLocation>
</comment>
<evidence type="ECO:0000313" key="15">
    <source>
        <dbReference type="EMBL" id="KAF5393879.1"/>
    </source>
</evidence>
<keyword evidence="7 14" id="KW-1133">Transmembrane helix</keyword>
<organism evidence="15 16">
    <name type="scientific">Collybiopsis confluens</name>
    <dbReference type="NCBI Taxonomy" id="2823264"/>
    <lineage>
        <taxon>Eukaryota</taxon>
        <taxon>Fungi</taxon>
        <taxon>Dikarya</taxon>
        <taxon>Basidiomycota</taxon>
        <taxon>Agaricomycotina</taxon>
        <taxon>Agaricomycetes</taxon>
        <taxon>Agaricomycetidae</taxon>
        <taxon>Agaricales</taxon>
        <taxon>Marasmiineae</taxon>
        <taxon>Omphalotaceae</taxon>
        <taxon>Collybiopsis</taxon>
    </lineage>
</organism>
<feature type="transmembrane region" description="Helical" evidence="14">
    <location>
        <begin position="327"/>
        <end position="347"/>
    </location>
</feature>
<dbReference type="GO" id="GO:0016746">
    <property type="term" value="F:acyltransferase activity"/>
    <property type="evidence" value="ECO:0007669"/>
    <property type="project" value="UniProtKB-KW"/>
</dbReference>
<sequence length="463" mass="52944">MLDSRPSTPPLNGIGGKKYFSDRLERFRRDDMADWSGAFTLLDTMETFFDSHVDLLQRKLQRHSDRLKMKAEEALKMRDLSAAGDQLAENFEREVKSFKLKVSSRMTKLAVSWQSAKVVRTREKISFFFGVMSLLSSALMFGLAPEWVHIAYTVQGLYLLPLRAFIYKKRAWHYFLFDLCYYVTILNFLFIWAFPASPALWISCYLLSHGSLASAVITWRNSLVFHDQDKVTSLFIHIYAPFSFTVIQTLPAVREVPHLNVLHSLALSGGIYLIWQLLYWKFVLVDRREKIESGQRTTSMSWMLNSKRGPIGQALCRIPPNTRIPAFMFGQLIYSVVTELPAVFLLYDSPFWSGAFLVFIFAVSVWNGGGFYIEVFGRKFERELEALRKELADSAQSRSGRSSPTDDSSLSRLASEDNIYSLGHDNSDSSDFSPTLGYPSLPHIESASEPSLEKLQMKAKKQQ</sequence>
<dbReference type="PANTHER" id="PTHR31201">
    <property type="entry name" value="OS01G0585100 PROTEIN"/>
    <property type="match status" value="1"/>
</dbReference>
<protein>
    <recommendedName>
        <fullName evidence="3">Glycerophosphocholine acyltransferase 1</fullName>
    </recommendedName>
</protein>